<dbReference type="EMBL" id="JAINVV010000004">
    <property type="protein sequence ID" value="MBY8822125.1"/>
    <property type="molecule type" value="Genomic_DNA"/>
</dbReference>
<dbReference type="PANTHER" id="PTHR36922:SF1">
    <property type="entry name" value="DUF1993 DOMAIN-CONTAINING PROTEIN"/>
    <property type="match status" value="1"/>
</dbReference>
<organism evidence="1 2">
    <name type="scientific">Sphingomonas colocasiae</name>
    <dbReference type="NCBI Taxonomy" id="1848973"/>
    <lineage>
        <taxon>Bacteria</taxon>
        <taxon>Pseudomonadati</taxon>
        <taxon>Pseudomonadota</taxon>
        <taxon>Alphaproteobacteria</taxon>
        <taxon>Sphingomonadales</taxon>
        <taxon>Sphingomonadaceae</taxon>
        <taxon>Sphingomonas</taxon>
    </lineage>
</organism>
<gene>
    <name evidence="1" type="ORF">K7G82_07480</name>
</gene>
<reference evidence="1 2" key="1">
    <citation type="submission" date="2021-08" db="EMBL/GenBank/DDBJ databases">
        <authorList>
            <person name="Tuo L."/>
        </authorList>
    </citation>
    <scope>NUCLEOTIDE SEQUENCE [LARGE SCALE GENOMIC DNA]</scope>
    <source>
        <strain evidence="1 2">JCM 31229</strain>
    </source>
</reference>
<proteinExistence type="predicted"/>
<comment type="caution">
    <text evidence="1">The sequence shown here is derived from an EMBL/GenBank/DDBJ whole genome shotgun (WGS) entry which is preliminary data.</text>
</comment>
<dbReference type="Pfam" id="PF09351">
    <property type="entry name" value="DUF1993"/>
    <property type="match status" value="1"/>
</dbReference>
<keyword evidence="2" id="KW-1185">Reference proteome</keyword>
<dbReference type="Gene3D" id="1.20.120.450">
    <property type="entry name" value="dinb family like domain"/>
    <property type="match status" value="1"/>
</dbReference>
<evidence type="ECO:0000313" key="2">
    <source>
        <dbReference type="Proteomes" id="UP000706039"/>
    </source>
</evidence>
<dbReference type="SUPFAM" id="SSF109854">
    <property type="entry name" value="DinB/YfiT-like putative metalloenzymes"/>
    <property type="match status" value="1"/>
</dbReference>
<dbReference type="PANTHER" id="PTHR36922">
    <property type="entry name" value="BLL2446 PROTEIN"/>
    <property type="match status" value="1"/>
</dbReference>
<protein>
    <submittedName>
        <fullName evidence="1">DUF1993 domain-containing protein</fullName>
    </submittedName>
</protein>
<accession>A0ABS7PLE6</accession>
<name>A0ABS7PLE6_9SPHN</name>
<dbReference type="InterPro" id="IPR018531">
    <property type="entry name" value="DUF1993"/>
</dbReference>
<dbReference type="InterPro" id="IPR034660">
    <property type="entry name" value="DinB/YfiT-like"/>
</dbReference>
<evidence type="ECO:0000313" key="1">
    <source>
        <dbReference type="EMBL" id="MBY8822125.1"/>
    </source>
</evidence>
<dbReference type="Proteomes" id="UP000706039">
    <property type="component" value="Unassembled WGS sequence"/>
</dbReference>
<dbReference type="RefSeq" id="WP_222989230.1">
    <property type="nucleotide sequence ID" value="NZ_JAINVV010000004.1"/>
</dbReference>
<sequence>MSISLHDASIAVFIRGFANLSAILEKGRAYADENGIDHAELLEARLYPDMAPLTGQIQRASDTARFTAVRVGQVEPVAMPDTEVSFDDLQARIAATVDFLKAVPADAMYGREDAHVELKTPTASIDFTGTSYVLGFAAPNFYFHVTTAYALLRMKGVPVGKLDFLGRR</sequence>